<evidence type="ECO:0000313" key="2">
    <source>
        <dbReference type="EMBL" id="AFZ36821.1"/>
    </source>
</evidence>
<dbReference type="HOGENOM" id="CLU_219938_0_1_3"/>
<evidence type="ECO:0000256" key="1">
    <source>
        <dbReference type="SAM" id="Phobius"/>
    </source>
</evidence>
<name>K9XXJ3_STAC7</name>
<organism evidence="2 3">
    <name type="scientific">Stanieria cyanosphaera (strain ATCC 29371 / PCC 7437)</name>
    <dbReference type="NCBI Taxonomy" id="111780"/>
    <lineage>
        <taxon>Bacteria</taxon>
        <taxon>Bacillati</taxon>
        <taxon>Cyanobacteriota</taxon>
        <taxon>Cyanophyceae</taxon>
        <taxon>Pleurocapsales</taxon>
        <taxon>Dermocarpellaceae</taxon>
        <taxon>Stanieria</taxon>
    </lineage>
</organism>
<feature type="transmembrane region" description="Helical" evidence="1">
    <location>
        <begin position="12"/>
        <end position="35"/>
    </location>
</feature>
<keyword evidence="1" id="KW-0812">Transmembrane</keyword>
<reference evidence="3" key="1">
    <citation type="journal article" date="2013" name="Proc. Natl. Acad. Sci. U.S.A.">
        <title>Improving the coverage of the cyanobacterial phylum using diversity-driven genome sequencing.</title>
        <authorList>
            <person name="Shih P.M."/>
            <person name="Wu D."/>
            <person name="Latifi A."/>
            <person name="Axen S.D."/>
            <person name="Fewer D.P."/>
            <person name="Talla E."/>
            <person name="Calteau A."/>
            <person name="Cai F."/>
            <person name="Tandeau de Marsac N."/>
            <person name="Rippka R."/>
            <person name="Herdman M."/>
            <person name="Sivonen K."/>
            <person name="Coursin T."/>
            <person name="Laurent T."/>
            <person name="Goodwin L."/>
            <person name="Nolan M."/>
            <person name="Davenport K.W."/>
            <person name="Han C.S."/>
            <person name="Rubin E.M."/>
            <person name="Eisen J.A."/>
            <person name="Woyke T."/>
            <person name="Gugger M."/>
            <person name="Kerfeld C.A."/>
        </authorList>
    </citation>
    <scope>NUCLEOTIDE SEQUENCE [LARGE SCALE GENOMIC DNA]</scope>
    <source>
        <strain evidence="3">ATCC 29371 / PCC 7437</strain>
    </source>
</reference>
<dbReference type="KEGG" id="scs:Sta7437_3314"/>
<proteinExistence type="predicted"/>
<keyword evidence="1" id="KW-0472">Membrane</keyword>
<dbReference type="EMBL" id="CP003653">
    <property type="protein sequence ID" value="AFZ36821.1"/>
    <property type="molecule type" value="Genomic_DNA"/>
</dbReference>
<evidence type="ECO:0000313" key="3">
    <source>
        <dbReference type="Proteomes" id="UP000010473"/>
    </source>
</evidence>
<keyword evidence="1" id="KW-1133">Transmembrane helix</keyword>
<keyword evidence="3" id="KW-1185">Reference proteome</keyword>
<sequence>MSIFPLPHELTYLYVKIAVLLIAIALWFAVTAAPVK</sequence>
<gene>
    <name evidence="2" type="ordered locus">Sta7437_3314</name>
</gene>
<dbReference type="Proteomes" id="UP000010473">
    <property type="component" value="Chromosome"/>
</dbReference>
<protein>
    <submittedName>
        <fullName evidence="2">Uncharacterized protein</fullName>
    </submittedName>
</protein>
<accession>K9XXJ3</accession>
<dbReference type="AlphaFoldDB" id="K9XXJ3"/>